<dbReference type="InterPro" id="IPR049453">
    <property type="entry name" value="Memb_transporter_dom"/>
</dbReference>
<evidence type="ECO:0000256" key="2">
    <source>
        <dbReference type="ARBA" id="ARBA00022692"/>
    </source>
</evidence>
<proteinExistence type="predicted"/>
<gene>
    <name evidence="7" type="ORF">KCMC57_59370</name>
</gene>
<feature type="domain" description="Integral membrane bound transporter" evidence="6">
    <location>
        <begin position="334"/>
        <end position="450"/>
    </location>
</feature>
<dbReference type="EMBL" id="AP035881">
    <property type="protein sequence ID" value="BFP49569.1"/>
    <property type="molecule type" value="Genomic_DNA"/>
</dbReference>
<dbReference type="GO" id="GO:0016020">
    <property type="term" value="C:membrane"/>
    <property type="evidence" value="ECO:0007669"/>
    <property type="project" value="UniProtKB-SubCell"/>
</dbReference>
<keyword evidence="3 5" id="KW-1133">Transmembrane helix</keyword>
<evidence type="ECO:0000256" key="5">
    <source>
        <dbReference type="SAM" id="Phobius"/>
    </source>
</evidence>
<name>A0AB33K7W0_9ACTN</name>
<keyword evidence="4 5" id="KW-0472">Membrane</keyword>
<reference evidence="7" key="1">
    <citation type="submission" date="2024-07" db="EMBL/GenBank/DDBJ databases">
        <title>Complete genome sequences of cellulolytic bacteria, Kitasatospora sp. CMC57 and Streptomyces sp. CMC78, isolated from Japanese agricultural soil.</title>
        <authorList>
            <person name="Hashimoto T."/>
            <person name="Ito M."/>
            <person name="Iwamoto M."/>
            <person name="Fukahori D."/>
            <person name="Shoda T."/>
            <person name="Sakoda M."/>
            <person name="Morohoshi T."/>
            <person name="Mitsuboshi M."/>
            <person name="Nishizawa T."/>
        </authorList>
    </citation>
    <scope>NUCLEOTIDE SEQUENCE</scope>
    <source>
        <strain evidence="7">CMC57</strain>
    </source>
</reference>
<keyword evidence="2 5" id="KW-0812">Transmembrane</keyword>
<evidence type="ECO:0000256" key="4">
    <source>
        <dbReference type="ARBA" id="ARBA00023136"/>
    </source>
</evidence>
<feature type="transmembrane region" description="Helical" evidence="5">
    <location>
        <begin position="34"/>
        <end position="57"/>
    </location>
</feature>
<comment type="subcellular location">
    <subcellularLocation>
        <location evidence="1">Membrane</location>
        <topology evidence="1">Multi-pass membrane protein</topology>
    </subcellularLocation>
</comment>
<evidence type="ECO:0000256" key="1">
    <source>
        <dbReference type="ARBA" id="ARBA00004141"/>
    </source>
</evidence>
<evidence type="ECO:0000259" key="6">
    <source>
        <dbReference type="Pfam" id="PF13515"/>
    </source>
</evidence>
<feature type="transmembrane region" description="Helical" evidence="5">
    <location>
        <begin position="116"/>
        <end position="134"/>
    </location>
</feature>
<accession>A0AB33K7W0</accession>
<dbReference type="AlphaFoldDB" id="A0AB33K7W0"/>
<evidence type="ECO:0000313" key="7">
    <source>
        <dbReference type="EMBL" id="BFP49569.1"/>
    </source>
</evidence>
<evidence type="ECO:0000256" key="3">
    <source>
        <dbReference type="ARBA" id="ARBA00022989"/>
    </source>
</evidence>
<feature type="transmembrane region" description="Helical" evidence="5">
    <location>
        <begin position="92"/>
        <end position="111"/>
    </location>
</feature>
<protein>
    <submittedName>
        <fullName evidence="7">FUSC family protein</fullName>
    </submittedName>
</protein>
<dbReference type="RefSeq" id="WP_407991653.1">
    <property type="nucleotide sequence ID" value="NZ_AP035881.2"/>
</dbReference>
<dbReference type="Pfam" id="PF13515">
    <property type="entry name" value="FUSC_2"/>
    <property type="match status" value="1"/>
</dbReference>
<feature type="transmembrane region" description="Helical" evidence="5">
    <location>
        <begin position="69"/>
        <end position="86"/>
    </location>
</feature>
<sequence length="606" mass="62089">MPQSPAWLTHPFRWQRGPVPWPALLRGALGMGPVLAVGLATGHRPAAVAAGLGAMFATLNDRPGTRRVAAVRIAVPALAGALGWFGGGSPGWWALALLTLVGLLSGAVSVAGPVCAAAAVQLLVLTAVGAGMPLGTPPWVKAFCFLAGALWPLLLRLTVSPSGADGERHAVAAVFDALADALDAVGTPAAEAARRRLTGTLDQADEALRLWRRTGSGGAGQQRLLGRFAAAAALCEASVALLWEGTPLPPRIAEGPRRLAAAVRAGALPGALPAPSSDTAARSAFDRAVLDATLAFADPAGPSAVPPRSRPGASPLGPAGRENGLRVAVCVAVSTAVALLLRADYWYWLPVTAAFLVKPDVGPLFSRVVNRFVGTALGVLLFAAWPTGGAEVAAVTVAGALIPLAARHFAAQTAVITVTVLAFVSLGGDTRASGTRLADTALACAIVLVVGHLPRLASTRTSVGHRFAVALRHARHYLDHVLSGAPEGPERAALRRTAYRALAEARAAAETAAAELHADRNWLPVTVRAERIVDATTACAVRLDHGRPAPAATTARFVTTELAALADTFDGLTPAAPAPATAPADCHTLNDIVGELHRIRTLTGAR</sequence>
<organism evidence="7">
    <name type="scientific">Kitasatospora sp. CMC57</name>
    <dbReference type="NCBI Taxonomy" id="3231513"/>
    <lineage>
        <taxon>Bacteria</taxon>
        <taxon>Bacillati</taxon>
        <taxon>Actinomycetota</taxon>
        <taxon>Actinomycetes</taxon>
        <taxon>Kitasatosporales</taxon>
        <taxon>Streptomycetaceae</taxon>
        <taxon>Kitasatospora</taxon>
    </lineage>
</organism>